<gene>
    <name evidence="2" type="ORF">P175DRAFT_060932</name>
</gene>
<dbReference type="EMBL" id="MSFN02000001">
    <property type="protein sequence ID" value="PTU25064.1"/>
    <property type="molecule type" value="Genomic_DNA"/>
</dbReference>
<protein>
    <submittedName>
        <fullName evidence="2">Uncharacterized protein</fullName>
    </submittedName>
</protein>
<dbReference type="VEuPathDB" id="FungiDB:P175DRAFT_060932"/>
<dbReference type="RefSeq" id="XP_040756456.1">
    <property type="nucleotide sequence ID" value="XM_040901055.1"/>
</dbReference>
<evidence type="ECO:0000313" key="3">
    <source>
        <dbReference type="Proteomes" id="UP000244073"/>
    </source>
</evidence>
<feature type="transmembrane region" description="Helical" evidence="1">
    <location>
        <begin position="13"/>
        <end position="31"/>
    </location>
</feature>
<dbReference type="Proteomes" id="UP000244073">
    <property type="component" value="Unassembled WGS sequence"/>
</dbReference>
<keyword evidence="1" id="KW-0812">Transmembrane</keyword>
<name>A0A2T5M972_9EURO</name>
<sequence>MKTKNVNSHLRDIITQCCLGFVSAVFFRVAIHSVSMVRNNPRLKEVHIQPDTRPIMGREISSWVVVSC</sequence>
<proteinExistence type="predicted"/>
<comment type="caution">
    <text evidence="2">The sequence shown here is derived from an EMBL/GenBank/DDBJ whole genome shotgun (WGS) entry which is preliminary data.</text>
</comment>
<accession>A0A2T5M972</accession>
<evidence type="ECO:0000256" key="1">
    <source>
        <dbReference type="SAM" id="Phobius"/>
    </source>
</evidence>
<dbReference type="GeneID" id="63817939"/>
<dbReference type="AlphaFoldDB" id="A0A2T5M972"/>
<organism evidence="2 3">
    <name type="scientific">Aspergillus ochraceoroseus IBT 24754</name>
    <dbReference type="NCBI Taxonomy" id="1392256"/>
    <lineage>
        <taxon>Eukaryota</taxon>
        <taxon>Fungi</taxon>
        <taxon>Dikarya</taxon>
        <taxon>Ascomycota</taxon>
        <taxon>Pezizomycotina</taxon>
        <taxon>Eurotiomycetes</taxon>
        <taxon>Eurotiomycetidae</taxon>
        <taxon>Eurotiales</taxon>
        <taxon>Aspergillaceae</taxon>
        <taxon>Aspergillus</taxon>
        <taxon>Aspergillus subgen. Nidulantes</taxon>
    </lineage>
</organism>
<reference evidence="2 3" key="1">
    <citation type="journal article" date="2018" name="Proc. Natl. Acad. Sci. U.S.A.">
        <title>Linking secondary metabolites to gene clusters through genome sequencing of six diverse Aspergillus species.</title>
        <authorList>
            <person name="Kaerboelling I."/>
            <person name="Vesth T.C."/>
            <person name="Frisvad J.C."/>
            <person name="Nybo J.L."/>
            <person name="Theobald S."/>
            <person name="Kuo A."/>
            <person name="Bowyer P."/>
            <person name="Matsuda Y."/>
            <person name="Mondo S."/>
            <person name="Lyhne E.K."/>
            <person name="Kogle M.E."/>
            <person name="Clum A."/>
            <person name="Lipzen A."/>
            <person name="Salamov A."/>
            <person name="Ngan C.Y."/>
            <person name="Daum C."/>
            <person name="Chiniquy J."/>
            <person name="Barry K."/>
            <person name="LaButti K."/>
            <person name="Haridas S."/>
            <person name="Simmons B.A."/>
            <person name="Magnuson J.K."/>
            <person name="Mortensen U.H."/>
            <person name="Larsen T.O."/>
            <person name="Grigoriev I.V."/>
            <person name="Baker S.E."/>
            <person name="Andersen M.R."/>
        </authorList>
    </citation>
    <scope>NUCLEOTIDE SEQUENCE [LARGE SCALE GENOMIC DNA]</scope>
    <source>
        <strain evidence="2 3">IBT 24754</strain>
    </source>
</reference>
<keyword evidence="1" id="KW-0472">Membrane</keyword>
<keyword evidence="1" id="KW-1133">Transmembrane helix</keyword>
<evidence type="ECO:0000313" key="2">
    <source>
        <dbReference type="EMBL" id="PTU25064.1"/>
    </source>
</evidence>